<organism evidence="2 3">
    <name type="scientific">Lentilactobacillus farraginis DSM 18382 = JCM 14108</name>
    <dbReference type="NCBI Taxonomy" id="1423743"/>
    <lineage>
        <taxon>Bacteria</taxon>
        <taxon>Bacillati</taxon>
        <taxon>Bacillota</taxon>
        <taxon>Bacilli</taxon>
        <taxon>Lactobacillales</taxon>
        <taxon>Lactobacillaceae</taxon>
        <taxon>Lentilactobacillus</taxon>
    </lineage>
</organism>
<dbReference type="AlphaFoldDB" id="A0A0R1VZZ7"/>
<evidence type="ECO:0000313" key="3">
    <source>
        <dbReference type="Proteomes" id="UP000051966"/>
    </source>
</evidence>
<name>A0A0R1VZZ7_9LACO</name>
<keyword evidence="1" id="KW-0812">Transmembrane</keyword>
<feature type="transmembrane region" description="Helical" evidence="1">
    <location>
        <begin position="262"/>
        <end position="280"/>
    </location>
</feature>
<keyword evidence="3" id="KW-1185">Reference proteome</keyword>
<accession>A0A0R1VZZ7</accession>
<feature type="transmembrane region" description="Helical" evidence="1">
    <location>
        <begin position="233"/>
        <end position="255"/>
    </location>
</feature>
<gene>
    <name evidence="2" type="ORF">FD41_GL001921</name>
</gene>
<reference evidence="2 3" key="1">
    <citation type="journal article" date="2015" name="Genome Announc.">
        <title>Expanding the biotechnology potential of lactobacilli through comparative genomics of 213 strains and associated genera.</title>
        <authorList>
            <person name="Sun Z."/>
            <person name="Harris H.M."/>
            <person name="McCann A."/>
            <person name="Guo C."/>
            <person name="Argimon S."/>
            <person name="Zhang W."/>
            <person name="Yang X."/>
            <person name="Jeffery I.B."/>
            <person name="Cooney J.C."/>
            <person name="Kagawa T.F."/>
            <person name="Liu W."/>
            <person name="Song Y."/>
            <person name="Salvetti E."/>
            <person name="Wrobel A."/>
            <person name="Rasinkangas P."/>
            <person name="Parkhill J."/>
            <person name="Rea M.C."/>
            <person name="O'Sullivan O."/>
            <person name="Ritari J."/>
            <person name="Douillard F.P."/>
            <person name="Paul Ross R."/>
            <person name="Yang R."/>
            <person name="Briner A.E."/>
            <person name="Felis G.E."/>
            <person name="de Vos W.M."/>
            <person name="Barrangou R."/>
            <person name="Klaenhammer T.R."/>
            <person name="Caufield P.W."/>
            <person name="Cui Y."/>
            <person name="Zhang H."/>
            <person name="O'Toole P.W."/>
        </authorList>
    </citation>
    <scope>NUCLEOTIDE SEQUENCE [LARGE SCALE GENOMIC DNA]</scope>
    <source>
        <strain evidence="2 3">DSM 18382</strain>
    </source>
</reference>
<feature type="transmembrane region" description="Helical" evidence="1">
    <location>
        <begin position="136"/>
        <end position="156"/>
    </location>
</feature>
<sequence length="358" mass="40967">MACLALNLRNKDDQTLASNSKDQITFDTRQIKRSAFDKTKANRDNIKLTQKDRQMNRRIQKMTKIKKWRSAYRSQIAYNNWQLQSENNSRVVDRSLVNLWMSEIYRCHYLYKLNLPEQSRSSPTTGISFAMFVDQMISSVLIPLLIIFNFGLLYTRRFGHNVDKDRLLPMSIKQSEWHNLSVGYTVAGLFVLIAVVTSLLAASLISGFGNWRYPIAFYTPKLPFNIYVSQGSLVLPTLILRILSACFIVTCVYCIATLTKQVLSTVLISTLMLIGTSLVTPDLKLLAKVGQYLPTSYFNGVNVTSGQLAYETRNIQFSYIHGVVTLFIWIVVLMVISYVIQRIRQRYYDNGIAGISEN</sequence>
<keyword evidence="1" id="KW-1133">Transmembrane helix</keyword>
<comment type="caution">
    <text evidence="2">The sequence shown here is derived from an EMBL/GenBank/DDBJ whole genome shotgun (WGS) entry which is preliminary data.</text>
</comment>
<protein>
    <submittedName>
        <fullName evidence="2">Uncharacterized protein</fullName>
    </submittedName>
</protein>
<feature type="transmembrane region" description="Helical" evidence="1">
    <location>
        <begin position="319"/>
        <end position="340"/>
    </location>
</feature>
<evidence type="ECO:0000256" key="1">
    <source>
        <dbReference type="SAM" id="Phobius"/>
    </source>
</evidence>
<feature type="transmembrane region" description="Helical" evidence="1">
    <location>
        <begin position="177"/>
        <end position="205"/>
    </location>
</feature>
<keyword evidence="1" id="KW-0472">Membrane</keyword>
<dbReference type="Proteomes" id="UP000051966">
    <property type="component" value="Unassembled WGS sequence"/>
</dbReference>
<proteinExistence type="predicted"/>
<evidence type="ECO:0000313" key="2">
    <source>
        <dbReference type="EMBL" id="KRM10895.1"/>
    </source>
</evidence>
<dbReference type="EMBL" id="AZFY01000027">
    <property type="protein sequence ID" value="KRM10895.1"/>
    <property type="molecule type" value="Genomic_DNA"/>
</dbReference>
<dbReference type="PATRIC" id="fig|1423743.5.peg.1980"/>